<gene>
    <name evidence="3" type="ORF">FHS56_000265</name>
</gene>
<dbReference type="Pfam" id="PF03321">
    <property type="entry name" value="GH3"/>
    <property type="match status" value="1"/>
</dbReference>
<feature type="domain" description="GH3 middle" evidence="1">
    <location>
        <begin position="294"/>
        <end position="363"/>
    </location>
</feature>
<reference evidence="3 4" key="1">
    <citation type="submission" date="2020-03" db="EMBL/GenBank/DDBJ databases">
        <title>Genomic Encyclopedia of Type Strains, Phase IV (KMG-IV): sequencing the most valuable type-strain genomes for metagenomic binning, comparative biology and taxonomic classification.</title>
        <authorList>
            <person name="Goeker M."/>
        </authorList>
    </citation>
    <scope>NUCLEOTIDE SEQUENCE [LARGE SCALE GENOMIC DNA]</scope>
    <source>
        <strain evidence="3 4">DSM 5718</strain>
    </source>
</reference>
<dbReference type="InterPro" id="IPR055378">
    <property type="entry name" value="GH3_C"/>
</dbReference>
<accession>A0A846MMT3</accession>
<dbReference type="InterPro" id="IPR055377">
    <property type="entry name" value="GH3_M"/>
</dbReference>
<evidence type="ECO:0008006" key="5">
    <source>
        <dbReference type="Google" id="ProtNLM"/>
    </source>
</evidence>
<evidence type="ECO:0000259" key="2">
    <source>
        <dbReference type="Pfam" id="PF23572"/>
    </source>
</evidence>
<dbReference type="GO" id="GO:0005737">
    <property type="term" value="C:cytoplasm"/>
    <property type="evidence" value="ECO:0007669"/>
    <property type="project" value="TreeGrafter"/>
</dbReference>
<dbReference type="EMBL" id="JAASRN010000001">
    <property type="protein sequence ID" value="NIK72779.1"/>
    <property type="molecule type" value="Genomic_DNA"/>
</dbReference>
<dbReference type="GO" id="GO:0016881">
    <property type="term" value="F:acid-amino acid ligase activity"/>
    <property type="evidence" value="ECO:0007669"/>
    <property type="project" value="TreeGrafter"/>
</dbReference>
<sequence>MLNINRLAAWWFRSAMRRIRFFMEQPALVQTFQLHYLLHRAKDTEWGKRYGFKDIKHYDTFRERLPVLSYEQLYPFIERMMQGEHDVLWPGRMRWFAKSSGTTNDRSKYIPVPADSLHYCHFQGGKDLLTLYLENTPGTKIFSGRALSIGGSHHRFEGNPKIRVGDVSAVIMQNLPAWAQWFRAPSLPVALLSDWEEKIQAMIRELRKANITAIMGVPTWTVVLLEELLKQEGKQYVQEIWQNFEVFFHGAVAFAPYRPLFNRIAPGLRFMEVYNASEGFFALQDDLSREDMLLMLDYGVFYEFIPLEELGKEQPKAYWIDEVEIGKNYAMVISTNGGLWRYLIGDTVQFTSLYPHRIKITGRTKQFINAFGEEVMVENAERAIAFACQCTGAAIVDYTVAPVYLDNNNKGAHEWLIEFATSPHDIEAFREALDRHLREINSDYDAKRQHNIALIAPLIRPLPEGTFQEWMKRRGKLGGQHKVPRLANHRRYVDDIYQMLGWEIKAPPSA</sequence>
<organism evidence="3 4">
    <name type="scientific">Thermonema lapsum</name>
    <dbReference type="NCBI Taxonomy" id="28195"/>
    <lineage>
        <taxon>Bacteria</taxon>
        <taxon>Pseudomonadati</taxon>
        <taxon>Bacteroidota</taxon>
        <taxon>Cytophagia</taxon>
        <taxon>Cytophagales</taxon>
        <taxon>Thermonemataceae</taxon>
        <taxon>Thermonema</taxon>
    </lineage>
</organism>
<feature type="domain" description="GH3 C-terminal" evidence="2">
    <location>
        <begin position="378"/>
        <end position="490"/>
    </location>
</feature>
<name>A0A846MMT3_9BACT</name>
<dbReference type="AlphaFoldDB" id="A0A846MMT3"/>
<comment type="caution">
    <text evidence="3">The sequence shown here is derived from an EMBL/GenBank/DDBJ whole genome shotgun (WGS) entry which is preliminary data.</text>
</comment>
<keyword evidence="4" id="KW-1185">Reference proteome</keyword>
<proteinExistence type="predicted"/>
<dbReference type="Pfam" id="PF23572">
    <property type="entry name" value="GH3_C"/>
    <property type="match status" value="1"/>
</dbReference>
<dbReference type="InterPro" id="IPR004993">
    <property type="entry name" value="GH3"/>
</dbReference>
<evidence type="ECO:0000313" key="3">
    <source>
        <dbReference type="EMBL" id="NIK72779.1"/>
    </source>
</evidence>
<dbReference type="PANTHER" id="PTHR31901:SF9">
    <property type="entry name" value="GH3 DOMAIN-CONTAINING PROTEIN"/>
    <property type="match status" value="1"/>
</dbReference>
<evidence type="ECO:0000259" key="1">
    <source>
        <dbReference type="Pfam" id="PF23571"/>
    </source>
</evidence>
<dbReference type="PANTHER" id="PTHR31901">
    <property type="entry name" value="GH3 DOMAIN-CONTAINING PROTEIN"/>
    <property type="match status" value="1"/>
</dbReference>
<dbReference type="Pfam" id="PF23571">
    <property type="entry name" value="GH3_M"/>
    <property type="match status" value="1"/>
</dbReference>
<protein>
    <recommendedName>
        <fullName evidence="5">GH3 auxin-responsive promoter</fullName>
    </recommendedName>
</protein>
<dbReference type="InterPro" id="IPR042099">
    <property type="entry name" value="ANL_N_sf"/>
</dbReference>
<dbReference type="RefSeq" id="WP_243844120.1">
    <property type="nucleotide sequence ID" value="NZ_JAASRN010000001.1"/>
</dbReference>
<evidence type="ECO:0000313" key="4">
    <source>
        <dbReference type="Proteomes" id="UP000537126"/>
    </source>
</evidence>
<dbReference type="Gene3D" id="3.40.50.12780">
    <property type="entry name" value="N-terminal domain of ligase-like"/>
    <property type="match status" value="1"/>
</dbReference>
<dbReference type="Proteomes" id="UP000537126">
    <property type="component" value="Unassembled WGS sequence"/>
</dbReference>